<dbReference type="OrthoDB" id="3871178at2"/>
<keyword evidence="2" id="KW-1185">Reference proteome</keyword>
<proteinExistence type="predicted"/>
<dbReference type="AlphaFoldDB" id="A0A0P4R6C9"/>
<organism evidence="1 2">
    <name type="scientific">Streptomyces lydicamycinicus</name>
    <dbReference type="NCBI Taxonomy" id="1546107"/>
    <lineage>
        <taxon>Bacteria</taxon>
        <taxon>Bacillati</taxon>
        <taxon>Actinomycetota</taxon>
        <taxon>Actinomycetes</taxon>
        <taxon>Kitasatosporales</taxon>
        <taxon>Streptomycetaceae</taxon>
        <taxon>Streptomyces</taxon>
    </lineage>
</organism>
<dbReference type="Proteomes" id="UP000048965">
    <property type="component" value="Unassembled WGS sequence"/>
</dbReference>
<dbReference type="RefSeq" id="WP_158894482.1">
    <property type="nucleotide sequence ID" value="NZ_BBNO01000004.1"/>
</dbReference>
<evidence type="ECO:0000313" key="1">
    <source>
        <dbReference type="EMBL" id="GAO08695.1"/>
    </source>
</evidence>
<dbReference type="Pfam" id="PF19586">
    <property type="entry name" value="DUF6093"/>
    <property type="match status" value="1"/>
</dbReference>
<dbReference type="EMBL" id="BBNO01000004">
    <property type="protein sequence ID" value="GAO08695.1"/>
    <property type="molecule type" value="Genomic_DNA"/>
</dbReference>
<protein>
    <submittedName>
        <fullName evidence="1">Uncharacterized protein</fullName>
    </submittedName>
</protein>
<reference evidence="2" key="1">
    <citation type="submission" date="2014-09" db="EMBL/GenBank/DDBJ databases">
        <title>Whole genome shotgun sequence of Streptomyces sp. NBRC 110027.</title>
        <authorList>
            <person name="Komaki H."/>
            <person name="Ichikawa N."/>
            <person name="Katano-Makiyama Y."/>
            <person name="Hosoyama A."/>
            <person name="Hashimoto M."/>
            <person name="Uohara A."/>
            <person name="Kitahashi Y."/>
            <person name="Ohji S."/>
            <person name="Kimura A."/>
            <person name="Yamazoe A."/>
            <person name="Igarashi Y."/>
            <person name="Fujita N."/>
        </authorList>
    </citation>
    <scope>NUCLEOTIDE SEQUENCE [LARGE SCALE GENOMIC DNA]</scope>
    <source>
        <strain evidence="2">NBRC 110027</strain>
    </source>
</reference>
<evidence type="ECO:0000313" key="2">
    <source>
        <dbReference type="Proteomes" id="UP000048965"/>
    </source>
</evidence>
<dbReference type="InterPro" id="IPR046075">
    <property type="entry name" value="DUF6093"/>
</dbReference>
<accession>A0A0P4R6C9</accession>
<sequence>MSVPTEGLTLGAVSAIVEKKILTDKIRIYRPGEPIFNPDTGQYEPGPPVTIYEGPGAIFPTGGPSVVLHLAGQAYVDDTPSRYRLLTPLSAPVASREDTVTVVQAEDESAIGRTWRVIDIGETSTLSVVRTTWVDQNTQKSGTVA</sequence>
<reference evidence="1 2" key="2">
    <citation type="journal article" date="2015" name="Stand. Genomic Sci.">
        <title>Draft genome sequence of marine-derived Streptomyces sp. TP-A0598, a producer of anti-MRSA antibiotic lydicamycins.</title>
        <authorList>
            <person name="Komaki H."/>
            <person name="Ichikawa N."/>
            <person name="Hosoyama A."/>
            <person name="Fujita N."/>
            <person name="Igarashi Y."/>
        </authorList>
    </citation>
    <scope>NUCLEOTIDE SEQUENCE [LARGE SCALE GENOMIC DNA]</scope>
    <source>
        <strain evidence="1 2">NBRC 110027</strain>
    </source>
</reference>
<gene>
    <name evidence="1" type="ORF">TPA0598_04_03310</name>
</gene>
<comment type="caution">
    <text evidence="1">The sequence shown here is derived from an EMBL/GenBank/DDBJ whole genome shotgun (WGS) entry which is preliminary data.</text>
</comment>
<name>A0A0P4R6C9_9ACTN</name>